<sequence length="224" mass="25663">MHKKEMIKSNNEKRKELTEENREYYEDMLLYIRLSYSKSELDMEEVLAELLDHLLEAQSQGRTAEDVFGNDPKAYAEDIVGELPTMMTKEKFSLISIGILGFLGVSALFTGIGDLLAYIIMDQSEPTRTIHIGSSLLETGIFIPLAFFFTYVTIQYLRWSTFRKIKRSTEFIITFLFGGAMFLVYFFLILFLPEFGPELSIPLYVSVIVGIVLTISAWVLTKKS</sequence>
<dbReference type="Pfam" id="PF06570">
    <property type="entry name" value="DUF1129"/>
    <property type="match status" value="1"/>
</dbReference>
<evidence type="ECO:0000313" key="3">
    <source>
        <dbReference type="Proteomes" id="UP000199225"/>
    </source>
</evidence>
<dbReference type="Gene3D" id="1.10.1900.10">
    <property type="entry name" value="c-terminal domain of poly(a) binding protein"/>
    <property type="match status" value="1"/>
</dbReference>
<reference evidence="3" key="1">
    <citation type="submission" date="2016-10" db="EMBL/GenBank/DDBJ databases">
        <authorList>
            <person name="Varghese N."/>
            <person name="Submissions S."/>
        </authorList>
    </citation>
    <scope>NUCLEOTIDE SEQUENCE [LARGE SCALE GENOMIC DNA]</scope>
    <source>
        <strain evidence="3">DSM 4771</strain>
    </source>
</reference>
<proteinExistence type="predicted"/>
<keyword evidence="1" id="KW-0472">Membrane</keyword>
<dbReference type="PANTHER" id="PTHR41307:SF1">
    <property type="entry name" value="MEMBRANE PROTEIN"/>
    <property type="match status" value="1"/>
</dbReference>
<dbReference type="PANTHER" id="PTHR41307">
    <property type="entry name" value="MEMBRANE PROTEIN-RELATED"/>
    <property type="match status" value="1"/>
</dbReference>
<accession>A0A1G8V9Y2</accession>
<feature type="transmembrane region" description="Helical" evidence="1">
    <location>
        <begin position="171"/>
        <end position="193"/>
    </location>
</feature>
<keyword evidence="3" id="KW-1185">Reference proteome</keyword>
<organism evidence="2 3">
    <name type="scientific">Salimicrobium halophilum</name>
    <dbReference type="NCBI Taxonomy" id="86666"/>
    <lineage>
        <taxon>Bacteria</taxon>
        <taxon>Bacillati</taxon>
        <taxon>Bacillota</taxon>
        <taxon>Bacilli</taxon>
        <taxon>Bacillales</taxon>
        <taxon>Bacillaceae</taxon>
        <taxon>Salimicrobium</taxon>
    </lineage>
</organism>
<evidence type="ECO:0000256" key="1">
    <source>
        <dbReference type="SAM" id="Phobius"/>
    </source>
</evidence>
<name>A0A1G8V9Y2_9BACI</name>
<dbReference type="InterPro" id="IPR009214">
    <property type="entry name" value="DUF1129"/>
</dbReference>
<feature type="transmembrane region" description="Helical" evidence="1">
    <location>
        <begin position="199"/>
        <end position="220"/>
    </location>
</feature>
<dbReference type="AlphaFoldDB" id="A0A1G8V9Y2"/>
<dbReference type="RefSeq" id="WP_093194290.1">
    <property type="nucleotide sequence ID" value="NZ_FNEV01000008.1"/>
</dbReference>
<evidence type="ECO:0000313" key="2">
    <source>
        <dbReference type="EMBL" id="SDJ62667.1"/>
    </source>
</evidence>
<dbReference type="SUPFAM" id="SSF158560">
    <property type="entry name" value="BH3980-like"/>
    <property type="match status" value="1"/>
</dbReference>
<dbReference type="EMBL" id="FNEV01000008">
    <property type="protein sequence ID" value="SDJ62667.1"/>
    <property type="molecule type" value="Genomic_DNA"/>
</dbReference>
<dbReference type="STRING" id="86666.SAMN04490247_2588"/>
<gene>
    <name evidence="2" type="ORF">SAMN04490247_2588</name>
</gene>
<dbReference type="OrthoDB" id="1655249at2"/>
<keyword evidence="1" id="KW-1133">Transmembrane helix</keyword>
<protein>
    <submittedName>
        <fullName evidence="2">Uncharacterized membrane-anchored protein</fullName>
    </submittedName>
</protein>
<keyword evidence="1" id="KW-0812">Transmembrane</keyword>
<dbReference type="Proteomes" id="UP000199225">
    <property type="component" value="Unassembled WGS sequence"/>
</dbReference>
<feature type="transmembrane region" description="Helical" evidence="1">
    <location>
        <begin position="94"/>
        <end position="121"/>
    </location>
</feature>